<dbReference type="SUPFAM" id="SSF51905">
    <property type="entry name" value="FAD/NAD(P)-binding domain"/>
    <property type="match status" value="1"/>
</dbReference>
<gene>
    <name evidence="7" type="ORF">E1B28_012540</name>
</gene>
<feature type="domain" description="FAD-binding" evidence="6">
    <location>
        <begin position="73"/>
        <end position="425"/>
    </location>
</feature>
<reference evidence="7" key="1">
    <citation type="journal article" date="2021" name="Genome Biol. Evol.">
        <title>The assembled and annotated genome of the fairy-ring fungus Marasmius oreades.</title>
        <authorList>
            <person name="Hiltunen M."/>
            <person name="Ament-Velasquez S.L."/>
            <person name="Johannesson H."/>
        </authorList>
    </citation>
    <scope>NUCLEOTIDE SEQUENCE</scope>
    <source>
        <strain evidence="7">03SP1</strain>
    </source>
</reference>
<sequence>MIPYISVPSIRRERIKVTVLVGHCIVCFFFVQRHFFAHSPSPFLTAHMSIKATSQSTTESACLYHGRKAKERLQVLVVGCGLGGLATAYCLGQAGHDVTVFESSASLGEIGAGIQVCPNLSRLLIRWGLDRILQEKSELDKPSTFSYVRYNTGQQVGMAMLGEKMTRDHGAPWYVIHRNDLYEMLLSIAKPFMNLKLRAKVKHVDPTIPSVTLESGETFSGDLIIGADGIHSVIRETVVGDKDIPLAIPLGDVAFRTLIPTQPMLRDPELRDLVENPRLTCWMGPSRHAIGYCVRGRTEYNMVMVKPDDGSTYSWTAKGDVKEVEEGFQGWEPRFQKLVSLMPSVLKSKLLICLPLKTWIHGAGRVALLGDACHPMLPYRAQGAAMAIEDAAVLGNLFSRISHKSQIPTLLKAYQTIRFDRATSMQTGSMENRTLYHMLDGQEQETRDVNFRAALEQAVQEVQTGHNTSSTSSANPWADKAKMAANFSYDVDEVVERWWESHGTEVRSRL</sequence>
<name>A0A9P7RRS9_9AGAR</name>
<evidence type="ECO:0000313" key="7">
    <source>
        <dbReference type="EMBL" id="KAG7088559.1"/>
    </source>
</evidence>
<evidence type="ECO:0000256" key="1">
    <source>
        <dbReference type="ARBA" id="ARBA00007992"/>
    </source>
</evidence>
<dbReference type="Gene3D" id="3.50.50.60">
    <property type="entry name" value="FAD/NAD(P)-binding domain"/>
    <property type="match status" value="1"/>
</dbReference>
<evidence type="ECO:0000256" key="2">
    <source>
        <dbReference type="ARBA" id="ARBA00022630"/>
    </source>
</evidence>
<dbReference type="InterPro" id="IPR036188">
    <property type="entry name" value="FAD/NAD-bd_sf"/>
</dbReference>
<dbReference type="InterPro" id="IPR050493">
    <property type="entry name" value="FAD-dep_Monooxygenase_BioMet"/>
</dbReference>
<keyword evidence="4" id="KW-0560">Oxidoreductase</keyword>
<comment type="similarity">
    <text evidence="1">Belongs to the paxM FAD-dependent monooxygenase family.</text>
</comment>
<dbReference type="PRINTS" id="PR00420">
    <property type="entry name" value="RNGMNOXGNASE"/>
</dbReference>
<dbReference type="EMBL" id="CM032188">
    <property type="protein sequence ID" value="KAG7088559.1"/>
    <property type="molecule type" value="Genomic_DNA"/>
</dbReference>
<keyword evidence="5" id="KW-0503">Monooxygenase</keyword>
<dbReference type="KEGG" id="more:E1B28_012540"/>
<keyword evidence="2" id="KW-0285">Flavoprotein</keyword>
<evidence type="ECO:0000256" key="3">
    <source>
        <dbReference type="ARBA" id="ARBA00022827"/>
    </source>
</evidence>
<dbReference type="OrthoDB" id="1878542at2759"/>
<evidence type="ECO:0000256" key="4">
    <source>
        <dbReference type="ARBA" id="ARBA00023002"/>
    </source>
</evidence>
<dbReference type="PANTHER" id="PTHR13789">
    <property type="entry name" value="MONOOXYGENASE"/>
    <property type="match status" value="1"/>
</dbReference>
<dbReference type="PANTHER" id="PTHR13789:SF147">
    <property type="entry name" value="PUTATIVE (AFU_ORTHOLOGUE AFUA_2G01950)-RELATED"/>
    <property type="match status" value="1"/>
</dbReference>
<dbReference type="Pfam" id="PF01494">
    <property type="entry name" value="FAD_binding_3"/>
    <property type="match status" value="1"/>
</dbReference>
<protein>
    <recommendedName>
        <fullName evidence="6">FAD-binding domain-containing protein</fullName>
    </recommendedName>
</protein>
<dbReference type="RefSeq" id="XP_043005030.1">
    <property type="nucleotide sequence ID" value="XM_043157662.1"/>
</dbReference>
<dbReference type="SUPFAM" id="SSF54373">
    <property type="entry name" value="FAD-linked reductases, C-terminal domain"/>
    <property type="match status" value="1"/>
</dbReference>
<keyword evidence="8" id="KW-1185">Reference proteome</keyword>
<dbReference type="GeneID" id="66081615"/>
<proteinExistence type="inferred from homology"/>
<keyword evidence="3" id="KW-0274">FAD</keyword>
<dbReference type="AlphaFoldDB" id="A0A9P7RRS9"/>
<dbReference type="GO" id="GO:0004497">
    <property type="term" value="F:monooxygenase activity"/>
    <property type="evidence" value="ECO:0007669"/>
    <property type="project" value="UniProtKB-KW"/>
</dbReference>
<dbReference type="Proteomes" id="UP001049176">
    <property type="component" value="Chromosome 8"/>
</dbReference>
<evidence type="ECO:0000259" key="6">
    <source>
        <dbReference type="Pfam" id="PF01494"/>
    </source>
</evidence>
<evidence type="ECO:0000256" key="5">
    <source>
        <dbReference type="ARBA" id="ARBA00023033"/>
    </source>
</evidence>
<evidence type="ECO:0000313" key="8">
    <source>
        <dbReference type="Proteomes" id="UP001049176"/>
    </source>
</evidence>
<dbReference type="FunFam" id="3.50.50.60:FF:000115">
    <property type="entry name" value="Salicylate hydroxylase, putative"/>
    <property type="match status" value="1"/>
</dbReference>
<dbReference type="InterPro" id="IPR002938">
    <property type="entry name" value="FAD-bd"/>
</dbReference>
<dbReference type="GO" id="GO:0071949">
    <property type="term" value="F:FAD binding"/>
    <property type="evidence" value="ECO:0007669"/>
    <property type="project" value="InterPro"/>
</dbReference>
<accession>A0A9P7RRS9</accession>
<organism evidence="7 8">
    <name type="scientific">Marasmius oreades</name>
    <name type="common">fairy-ring Marasmius</name>
    <dbReference type="NCBI Taxonomy" id="181124"/>
    <lineage>
        <taxon>Eukaryota</taxon>
        <taxon>Fungi</taxon>
        <taxon>Dikarya</taxon>
        <taxon>Basidiomycota</taxon>
        <taxon>Agaricomycotina</taxon>
        <taxon>Agaricomycetes</taxon>
        <taxon>Agaricomycetidae</taxon>
        <taxon>Agaricales</taxon>
        <taxon>Marasmiineae</taxon>
        <taxon>Marasmiaceae</taxon>
        <taxon>Marasmius</taxon>
    </lineage>
</organism>
<comment type="caution">
    <text evidence="7">The sequence shown here is derived from an EMBL/GenBank/DDBJ whole genome shotgun (WGS) entry which is preliminary data.</text>
</comment>